<dbReference type="EMBL" id="CP018632">
    <property type="protein sequence ID" value="ASJ76338.1"/>
    <property type="molecule type" value="Genomic_DNA"/>
</dbReference>
<dbReference type="OrthoDB" id="7006627at2"/>
<protein>
    <submittedName>
        <fullName evidence="2">Uncharacterized protein</fullName>
    </submittedName>
</protein>
<name>A0A2Z2P243_9GAMM</name>
<keyword evidence="3" id="KW-1185">Reference proteome</keyword>
<dbReference type="AlphaFoldDB" id="A0A2Z2P243"/>
<gene>
    <name evidence="2" type="ORF">IMCC3135_31450</name>
</gene>
<proteinExistence type="predicted"/>
<sequence length="158" mass="16827">MSTVDKQGMNSKDNASETINEVKDEVSQVSEAGTEAAKKVADTHFEQGREATTEQLDNASDAMSDVAQKLQDNDSPFASYASELSDQLSSFSNKLSTSSIDDLVGGARSLARDNPAAFMLGSMAIGLAASRFFKATGEQVSHQANESNTPSDPHYKVI</sequence>
<evidence type="ECO:0000256" key="1">
    <source>
        <dbReference type="SAM" id="MobiDB-lite"/>
    </source>
</evidence>
<dbReference type="KEGG" id="gai:IMCC3135_31450"/>
<dbReference type="Proteomes" id="UP000250079">
    <property type="component" value="Chromosome"/>
</dbReference>
<reference evidence="2 3" key="1">
    <citation type="submission" date="2016-12" db="EMBL/GenBank/DDBJ databases">
        <authorList>
            <person name="Song W.-J."/>
            <person name="Kurnit D.M."/>
        </authorList>
    </citation>
    <scope>NUCLEOTIDE SEQUENCE [LARGE SCALE GENOMIC DNA]</scope>
    <source>
        <strain evidence="2 3">IMCC3135</strain>
    </source>
</reference>
<evidence type="ECO:0000313" key="2">
    <source>
        <dbReference type="EMBL" id="ASJ76338.1"/>
    </source>
</evidence>
<feature type="region of interest" description="Disordered" evidence="1">
    <location>
        <begin position="137"/>
        <end position="158"/>
    </location>
</feature>
<evidence type="ECO:0000313" key="3">
    <source>
        <dbReference type="Proteomes" id="UP000250079"/>
    </source>
</evidence>
<feature type="compositionally biased region" description="Polar residues" evidence="1">
    <location>
        <begin position="138"/>
        <end position="151"/>
    </location>
</feature>
<accession>A0A2Z2P243</accession>
<dbReference type="RefSeq" id="WP_157736448.1">
    <property type="nucleotide sequence ID" value="NZ_CP018632.1"/>
</dbReference>
<organism evidence="2 3">
    <name type="scientific">Granulosicoccus antarcticus IMCC3135</name>
    <dbReference type="NCBI Taxonomy" id="1192854"/>
    <lineage>
        <taxon>Bacteria</taxon>
        <taxon>Pseudomonadati</taxon>
        <taxon>Pseudomonadota</taxon>
        <taxon>Gammaproteobacteria</taxon>
        <taxon>Chromatiales</taxon>
        <taxon>Granulosicoccaceae</taxon>
        <taxon>Granulosicoccus</taxon>
    </lineage>
</organism>